<feature type="compositionally biased region" description="Basic and acidic residues" evidence="1">
    <location>
        <begin position="1"/>
        <end position="20"/>
    </location>
</feature>
<feature type="region of interest" description="Disordered" evidence="1">
    <location>
        <begin position="1"/>
        <end position="50"/>
    </location>
</feature>
<sequence length="50" mass="5300">MTEDPHARFRELPDPVRPEDAVETADASGPPAREGEAAEAWRTTVVGPGG</sequence>
<organism evidence="2 3">
    <name type="scientific">Klenkia terrae</name>
    <dbReference type="NCBI Taxonomy" id="1052259"/>
    <lineage>
        <taxon>Bacteria</taxon>
        <taxon>Bacillati</taxon>
        <taxon>Actinomycetota</taxon>
        <taxon>Actinomycetes</taxon>
        <taxon>Geodermatophilales</taxon>
        <taxon>Geodermatophilaceae</taxon>
        <taxon>Klenkia</taxon>
    </lineage>
</organism>
<protein>
    <submittedName>
        <fullName evidence="2">Uncharacterized protein</fullName>
    </submittedName>
</protein>
<dbReference type="EMBL" id="JBAPLV010000010">
    <property type="protein sequence ID" value="MEI4278962.1"/>
    <property type="molecule type" value="Genomic_DNA"/>
</dbReference>
<evidence type="ECO:0000256" key="1">
    <source>
        <dbReference type="SAM" id="MobiDB-lite"/>
    </source>
</evidence>
<proteinExistence type="predicted"/>
<evidence type="ECO:0000313" key="2">
    <source>
        <dbReference type="EMBL" id="MEI4278962.1"/>
    </source>
</evidence>
<dbReference type="RefSeq" id="WP_225232314.1">
    <property type="nucleotide sequence ID" value="NZ_JBAPLV010000010.1"/>
</dbReference>
<accession>A0ABU8E5P3</accession>
<name>A0ABU8E5P3_9ACTN</name>
<dbReference type="Proteomes" id="UP001373496">
    <property type="component" value="Unassembled WGS sequence"/>
</dbReference>
<gene>
    <name evidence="2" type="ORF">UXQ13_10840</name>
</gene>
<evidence type="ECO:0000313" key="3">
    <source>
        <dbReference type="Proteomes" id="UP001373496"/>
    </source>
</evidence>
<comment type="caution">
    <text evidence="2">The sequence shown here is derived from an EMBL/GenBank/DDBJ whole genome shotgun (WGS) entry which is preliminary data.</text>
</comment>
<keyword evidence="3" id="KW-1185">Reference proteome</keyword>
<reference evidence="2 3" key="1">
    <citation type="submission" date="2024-03" db="EMBL/GenBank/DDBJ databases">
        <title>Draft genome sequence of Klenkia terrae.</title>
        <authorList>
            <person name="Duangmal K."/>
            <person name="Chantavorakit T."/>
        </authorList>
    </citation>
    <scope>NUCLEOTIDE SEQUENCE [LARGE SCALE GENOMIC DNA]</scope>
    <source>
        <strain evidence="2 3">JCM 17786</strain>
    </source>
</reference>